<reference evidence="1 2" key="1">
    <citation type="journal article" date="2019" name="Nat. Ecol. Evol.">
        <title>Megaphylogeny resolves global patterns of mushroom evolution.</title>
        <authorList>
            <person name="Varga T."/>
            <person name="Krizsan K."/>
            <person name="Foldi C."/>
            <person name="Dima B."/>
            <person name="Sanchez-Garcia M."/>
            <person name="Sanchez-Ramirez S."/>
            <person name="Szollosi G.J."/>
            <person name="Szarkandi J.G."/>
            <person name="Papp V."/>
            <person name="Albert L."/>
            <person name="Andreopoulos W."/>
            <person name="Angelini C."/>
            <person name="Antonin V."/>
            <person name="Barry K.W."/>
            <person name="Bougher N.L."/>
            <person name="Buchanan P."/>
            <person name="Buyck B."/>
            <person name="Bense V."/>
            <person name="Catcheside P."/>
            <person name="Chovatia M."/>
            <person name="Cooper J."/>
            <person name="Damon W."/>
            <person name="Desjardin D."/>
            <person name="Finy P."/>
            <person name="Geml J."/>
            <person name="Haridas S."/>
            <person name="Hughes K."/>
            <person name="Justo A."/>
            <person name="Karasinski D."/>
            <person name="Kautmanova I."/>
            <person name="Kiss B."/>
            <person name="Kocsube S."/>
            <person name="Kotiranta H."/>
            <person name="LaButti K.M."/>
            <person name="Lechner B.E."/>
            <person name="Liimatainen K."/>
            <person name="Lipzen A."/>
            <person name="Lukacs Z."/>
            <person name="Mihaltcheva S."/>
            <person name="Morgado L.N."/>
            <person name="Niskanen T."/>
            <person name="Noordeloos M.E."/>
            <person name="Ohm R.A."/>
            <person name="Ortiz-Santana B."/>
            <person name="Ovrebo C."/>
            <person name="Racz N."/>
            <person name="Riley R."/>
            <person name="Savchenko A."/>
            <person name="Shiryaev A."/>
            <person name="Soop K."/>
            <person name="Spirin V."/>
            <person name="Szebenyi C."/>
            <person name="Tomsovsky M."/>
            <person name="Tulloss R.E."/>
            <person name="Uehling J."/>
            <person name="Grigoriev I.V."/>
            <person name="Vagvolgyi C."/>
            <person name="Papp T."/>
            <person name="Martin F.M."/>
            <person name="Miettinen O."/>
            <person name="Hibbett D.S."/>
            <person name="Nagy L.G."/>
        </authorList>
    </citation>
    <scope>NUCLEOTIDE SEQUENCE [LARGE SCALE GENOMIC DNA]</scope>
    <source>
        <strain evidence="1 2">CBS 166.37</strain>
    </source>
</reference>
<dbReference type="AlphaFoldDB" id="A0A5C3LVX3"/>
<keyword evidence="2" id="KW-1185">Reference proteome</keyword>
<gene>
    <name evidence="1" type="ORF">BDQ12DRAFT_724603</name>
</gene>
<evidence type="ECO:0000313" key="1">
    <source>
        <dbReference type="EMBL" id="TFK37140.1"/>
    </source>
</evidence>
<evidence type="ECO:0000313" key="2">
    <source>
        <dbReference type="Proteomes" id="UP000308652"/>
    </source>
</evidence>
<name>A0A5C3LVX3_9AGAR</name>
<accession>A0A5C3LVX3</accession>
<protein>
    <submittedName>
        <fullName evidence="1">Uncharacterized protein</fullName>
    </submittedName>
</protein>
<dbReference type="Proteomes" id="UP000308652">
    <property type="component" value="Unassembled WGS sequence"/>
</dbReference>
<dbReference type="EMBL" id="ML213610">
    <property type="protein sequence ID" value="TFK37140.1"/>
    <property type="molecule type" value="Genomic_DNA"/>
</dbReference>
<sequence>MSSLSPQLQHSLLTPAKQAPSMPSSASTLDLSAANAPIATSTPVPTPVKSTAAHPHLHLQCQHGQCECSGSCPPPPSMPAQQMPHPHLIPSINTSKPGTVNISARLHLQCMHSQCPHYYLNASAAHPHLLYARSCPPPPPLCTQLPTPTSTFDTSMHLCTSQ</sequence>
<organism evidence="1 2">
    <name type="scientific">Crucibulum laeve</name>
    <dbReference type="NCBI Taxonomy" id="68775"/>
    <lineage>
        <taxon>Eukaryota</taxon>
        <taxon>Fungi</taxon>
        <taxon>Dikarya</taxon>
        <taxon>Basidiomycota</taxon>
        <taxon>Agaricomycotina</taxon>
        <taxon>Agaricomycetes</taxon>
        <taxon>Agaricomycetidae</taxon>
        <taxon>Agaricales</taxon>
        <taxon>Agaricineae</taxon>
        <taxon>Nidulariaceae</taxon>
        <taxon>Crucibulum</taxon>
    </lineage>
</organism>
<proteinExistence type="predicted"/>